<feature type="transmembrane region" description="Helical" evidence="1">
    <location>
        <begin position="188"/>
        <end position="207"/>
    </location>
</feature>
<feature type="transmembrane region" description="Helical" evidence="1">
    <location>
        <begin position="115"/>
        <end position="132"/>
    </location>
</feature>
<organism evidence="2 3">
    <name type="scientific">Candidatus Cohnella colombiensis</name>
    <dbReference type="NCBI Taxonomy" id="3121368"/>
    <lineage>
        <taxon>Bacteria</taxon>
        <taxon>Bacillati</taxon>
        <taxon>Bacillota</taxon>
        <taxon>Bacilli</taxon>
        <taxon>Bacillales</taxon>
        <taxon>Paenibacillaceae</taxon>
        <taxon>Cohnella</taxon>
    </lineage>
</organism>
<keyword evidence="3" id="KW-1185">Reference proteome</keyword>
<reference evidence="2" key="1">
    <citation type="submission" date="2023-03" db="EMBL/GenBank/DDBJ databases">
        <title>Andean soil-derived lignocellulolytic bacterial consortium as a source of novel taxa and putative plastic-active enzymes.</title>
        <authorList>
            <person name="Diaz-Garcia L."/>
            <person name="Chuvochina M."/>
            <person name="Feuerriegel G."/>
            <person name="Bunk B."/>
            <person name="Sproer C."/>
            <person name="Streit W.R."/>
            <person name="Rodriguez L.M."/>
            <person name="Overmann J."/>
            <person name="Jimenez D.J."/>
        </authorList>
    </citation>
    <scope>NUCLEOTIDE SEQUENCE</scope>
    <source>
        <strain evidence="2">MAG 2441</strain>
    </source>
</reference>
<dbReference type="AlphaFoldDB" id="A0AA95EZ41"/>
<feature type="transmembrane region" description="Helical" evidence="1">
    <location>
        <begin position="139"/>
        <end position="159"/>
    </location>
</feature>
<feature type="transmembrane region" description="Helical" evidence="1">
    <location>
        <begin position="219"/>
        <end position="241"/>
    </location>
</feature>
<dbReference type="PANTHER" id="PTHR37814">
    <property type="entry name" value="CONSERVED MEMBRANE PROTEIN"/>
    <property type="match status" value="1"/>
</dbReference>
<feature type="transmembrane region" description="Helical" evidence="1">
    <location>
        <begin position="85"/>
        <end position="109"/>
    </location>
</feature>
<feature type="transmembrane region" description="Helical" evidence="1">
    <location>
        <begin position="322"/>
        <end position="339"/>
    </location>
</feature>
<accession>A0AA95EZ41</accession>
<proteinExistence type="predicted"/>
<dbReference type="InterPro" id="IPR038728">
    <property type="entry name" value="YkvI-like"/>
</dbReference>
<keyword evidence="1" id="KW-0812">Transmembrane</keyword>
<evidence type="ECO:0008006" key="4">
    <source>
        <dbReference type="Google" id="ProtNLM"/>
    </source>
</evidence>
<feature type="transmembrane region" description="Helical" evidence="1">
    <location>
        <begin position="299"/>
        <end position="316"/>
    </location>
</feature>
<gene>
    <name evidence="2" type="ORF">P0Y55_05135</name>
</gene>
<keyword evidence="1" id="KW-0472">Membrane</keyword>
<evidence type="ECO:0000313" key="2">
    <source>
        <dbReference type="EMBL" id="WEK55444.1"/>
    </source>
</evidence>
<keyword evidence="1" id="KW-1133">Transmembrane helix</keyword>
<feature type="transmembrane region" description="Helical" evidence="1">
    <location>
        <begin position="261"/>
        <end position="287"/>
    </location>
</feature>
<dbReference type="PANTHER" id="PTHR37814:SF1">
    <property type="entry name" value="MEMBRANE PROTEIN"/>
    <property type="match status" value="1"/>
</dbReference>
<dbReference type="EMBL" id="CP119317">
    <property type="protein sequence ID" value="WEK55444.1"/>
    <property type="molecule type" value="Genomic_DNA"/>
</dbReference>
<feature type="transmembrane region" description="Helical" evidence="1">
    <location>
        <begin position="42"/>
        <end position="65"/>
    </location>
</feature>
<sequence length="357" mass="39272">MKQWAQSVQVGFTFIGTVVGAGFASGREVLQFFTRFGEVGPYLILLSTLLFIWIGSKVMVLAVKLNARSYEDLNKHLFGENGGRWVSHIMLLVLLGVNAVMLAGAGSIFSEQLNWSYQIGLIVTIIACFTILRKGMNAILLMNTLIVPLMIVFTLWITFETFRTPQATEAWTSSIVGISPWAAWLSPLLYAAFNLSMSQAVLVPLGAAIGNVQIIQRGAWIGGIGIGLLLLAGHLAISARMPGISQLEIPMGGIARELGGWLHGVYVFLIFAEIFTTLVADIYGLTLQLQQRTSSSRDMLALLLLFICFVVGQIGFGTLLGWLYPMFGLLSLVWLYLISKHRITPLSPSLREDHHLR</sequence>
<evidence type="ECO:0000256" key="1">
    <source>
        <dbReference type="SAM" id="Phobius"/>
    </source>
</evidence>
<protein>
    <recommendedName>
        <fullName evidence="4">Membrane protein YkvI</fullName>
    </recommendedName>
</protein>
<dbReference type="Proteomes" id="UP001178662">
    <property type="component" value="Chromosome"/>
</dbReference>
<name>A0AA95EZ41_9BACL</name>
<evidence type="ECO:0000313" key="3">
    <source>
        <dbReference type="Proteomes" id="UP001178662"/>
    </source>
</evidence>